<sequence>MSQFQLFPPPSPTKVSKNPFRRELRRQTETIKPASPIPLEDLSNKKPNTEAVLLQIIEDTNDIKPPPKARIAKSNATSAPEKVPEKWSTKSPSKANSQKTPEWDLPSKEIELNSPAGSSSRSVQKAPQRSESPGIPMKSMFPQYNPNVPLSEQQYYPGASSQSSRSHKPKYLTLSPQPEIDRALGPKTVPASVMNFPLGALDPADEVHYSSAAELQGLWEAANGQRPQDLSGNFNLRMARTDPAIFTFGEPESPFYTMQTYSTDELSITRTNPPNASSSVPIMMLKLEDRGRRQPPNDGLVSRLFSRLAAMLAIEQAQELTRQHRLGPVEAAEVEGDALKRAAAQESCRLTWNHTQQLYELHHPSLAKPQPPALVGAAGIPLSPTPSKYSGTLHISISTPSRDSKHRHNQQPPTILVTTPLPANAVESANVAATPRTSTLPLTESDDPLASLDLGTMTLSISAAAIVTIIPSLYAIDSLISAMLAVAVSDESTNQILADMPLYDPHASQSQSQHSSFFHDARFSGKLVATLAERDDTEQSNQLMARIRSASSARTKRDPRTWLRWWNRYTPETETGDDPSQPTATPRTKSNTKSKKSKNQKIVVEEFDLERYGRYGHSSSREGQKLPSATRGVLRVLFWGLNLVVHVLTMVVKVLAWVLVNVTRCVTSQKF</sequence>
<reference evidence="1 2" key="1">
    <citation type="journal article" date="2023" name="ACS Omega">
        <title>Identification of the Neoaspergillic Acid Biosynthesis Gene Cluster by Establishing an In Vitro CRISPR-Ribonucleoprotein Genetic System in Aspergillus melleus.</title>
        <authorList>
            <person name="Yuan B."/>
            <person name="Grau M.F."/>
            <person name="Murata R.M."/>
            <person name="Torok T."/>
            <person name="Venkateswaran K."/>
            <person name="Stajich J.E."/>
            <person name="Wang C.C.C."/>
        </authorList>
    </citation>
    <scope>NUCLEOTIDE SEQUENCE [LARGE SCALE GENOMIC DNA]</scope>
    <source>
        <strain evidence="1 2">IMV 1140</strain>
    </source>
</reference>
<evidence type="ECO:0000313" key="1">
    <source>
        <dbReference type="EMBL" id="KAK1140806.1"/>
    </source>
</evidence>
<accession>A0ACC3ASV0</accession>
<dbReference type="Proteomes" id="UP001177260">
    <property type="component" value="Unassembled WGS sequence"/>
</dbReference>
<proteinExistence type="predicted"/>
<comment type="caution">
    <text evidence="1">The sequence shown here is derived from an EMBL/GenBank/DDBJ whole genome shotgun (WGS) entry which is preliminary data.</text>
</comment>
<name>A0ACC3ASV0_9EURO</name>
<keyword evidence="2" id="KW-1185">Reference proteome</keyword>
<gene>
    <name evidence="1" type="ORF">N8T08_009802</name>
</gene>
<organism evidence="1 2">
    <name type="scientific">Aspergillus melleus</name>
    <dbReference type="NCBI Taxonomy" id="138277"/>
    <lineage>
        <taxon>Eukaryota</taxon>
        <taxon>Fungi</taxon>
        <taxon>Dikarya</taxon>
        <taxon>Ascomycota</taxon>
        <taxon>Pezizomycotina</taxon>
        <taxon>Eurotiomycetes</taxon>
        <taxon>Eurotiomycetidae</taxon>
        <taxon>Eurotiales</taxon>
        <taxon>Aspergillaceae</taxon>
        <taxon>Aspergillus</taxon>
        <taxon>Aspergillus subgen. Circumdati</taxon>
    </lineage>
</organism>
<dbReference type="EMBL" id="JAOPJF010000074">
    <property type="protein sequence ID" value="KAK1140806.1"/>
    <property type="molecule type" value="Genomic_DNA"/>
</dbReference>
<evidence type="ECO:0000313" key="2">
    <source>
        <dbReference type="Proteomes" id="UP001177260"/>
    </source>
</evidence>
<protein>
    <submittedName>
        <fullName evidence="1">Uncharacterized protein</fullName>
    </submittedName>
</protein>